<name>A0A5M4FBN7_9ACTN</name>
<evidence type="ECO:0000313" key="3">
    <source>
        <dbReference type="EMBL" id="KAA1395794.1"/>
    </source>
</evidence>
<accession>A0A5M4FBN7</accession>
<evidence type="ECO:0000313" key="4">
    <source>
        <dbReference type="Proteomes" id="UP000380867"/>
    </source>
</evidence>
<gene>
    <name evidence="3" type="ORF">ESP70_016785</name>
</gene>
<comment type="caution">
    <text evidence="3">The sequence shown here is derived from an EMBL/GenBank/DDBJ whole genome shotgun (WGS) entry which is preliminary data.</text>
</comment>
<dbReference type="Gene3D" id="3.30.530.20">
    <property type="match status" value="1"/>
</dbReference>
<dbReference type="InterPro" id="IPR023393">
    <property type="entry name" value="START-like_dom_sf"/>
</dbReference>
<dbReference type="SUPFAM" id="SSF55961">
    <property type="entry name" value="Bet v1-like"/>
    <property type="match status" value="1"/>
</dbReference>
<comment type="similarity">
    <text evidence="1">Belongs to the AHA1 family.</text>
</comment>
<sequence>MNVTDTLVIETPGTHAITISREFDAPVDKVFRAMTEPELIARWMGPRYLTNTEMTHDPRHGGTWSLVQRDPDGNEYAFRGVIHGEPTPELSMRTFEWLGMPGHVSLETLRLVDLGDGRTRADSVSVFTSTEDRDGMAANMTSGVVEGYERLDEILADLSGT</sequence>
<dbReference type="OrthoDB" id="5185819at2"/>
<evidence type="ECO:0000259" key="2">
    <source>
        <dbReference type="Pfam" id="PF08327"/>
    </source>
</evidence>
<dbReference type="AlphaFoldDB" id="A0A5M4FBN7"/>
<protein>
    <recommendedName>
        <fullName evidence="2">Activator of Hsp90 ATPase homologue 1/2-like C-terminal domain-containing protein</fullName>
    </recommendedName>
</protein>
<dbReference type="Pfam" id="PF08327">
    <property type="entry name" value="AHSA1"/>
    <property type="match status" value="1"/>
</dbReference>
<organism evidence="3 4">
    <name type="scientific">Aeromicrobium ginsengisoli</name>
    <dbReference type="NCBI Taxonomy" id="363867"/>
    <lineage>
        <taxon>Bacteria</taxon>
        <taxon>Bacillati</taxon>
        <taxon>Actinomycetota</taxon>
        <taxon>Actinomycetes</taxon>
        <taxon>Propionibacteriales</taxon>
        <taxon>Nocardioidaceae</taxon>
        <taxon>Aeromicrobium</taxon>
    </lineage>
</organism>
<feature type="domain" description="Activator of Hsp90 ATPase homologue 1/2-like C-terminal" evidence="2">
    <location>
        <begin position="24"/>
        <end position="155"/>
    </location>
</feature>
<evidence type="ECO:0000256" key="1">
    <source>
        <dbReference type="ARBA" id="ARBA00006817"/>
    </source>
</evidence>
<dbReference type="InterPro" id="IPR013538">
    <property type="entry name" value="ASHA1/2-like_C"/>
</dbReference>
<dbReference type="Proteomes" id="UP000380867">
    <property type="component" value="Unassembled WGS sequence"/>
</dbReference>
<dbReference type="RefSeq" id="WP_149690444.1">
    <property type="nucleotide sequence ID" value="NZ_SDPQ02000003.1"/>
</dbReference>
<reference evidence="3" key="1">
    <citation type="submission" date="2019-09" db="EMBL/GenBank/DDBJ databases">
        <authorList>
            <person name="Li J."/>
        </authorList>
    </citation>
    <scope>NUCLEOTIDE SEQUENCE [LARGE SCALE GENOMIC DNA]</scope>
    <source>
        <strain evidence="3">JCM 14732</strain>
    </source>
</reference>
<dbReference type="EMBL" id="SDPQ02000003">
    <property type="protein sequence ID" value="KAA1395794.1"/>
    <property type="molecule type" value="Genomic_DNA"/>
</dbReference>
<keyword evidence="4" id="KW-1185">Reference proteome</keyword>
<proteinExistence type="inferred from homology"/>